<sequence>MTKGLTEDELKALVGAEMRQSLGYSSSKLSMQRQKSMYYYLGMPVGDLSPPEVDGRSSVVSTDVRDTIESMLPQLMVTFVGSDTVAEFEATKPGDEMKAEQATEYVNYLFYKKNNGHRIAYTWMKDALLQKNGIVKVWWDTRHEETREEYRGLSEVELTQLMADDEIEVVEQDTRVDEDDQEQRQQAIMQLMQQAQAQPQSAPQVMQQIQQIEATPPVMVYDVVCKRRTKTDGRVCIENVPPEEFLIARNAKDIETAKFVAHRVQRTKSELKSMGYKNVDDLGSEDSGQAMNSERIQRISWNDENAYIDNDASNDESQNNVWVLEAYMRCDYDGDGIAELRKVTMAGNTLLDNEPVDCIPFVSITPVPLPHQFFGLSLADLAMESQKTKTSILRAQLDNMYLAVNGRYFAVEGKVNLDDLLTSRPGGVVRIKEQGATGRLDQGAPDIGNSMQMMEYMQQDLENKTGWTRYSQGNDSGSLNDTATGVNVITNRADMRLDLIARNFSEGYVDLFKLILKLVCQYQQKEQIVKLTGGWVPIDPREWSNQFDVTINVGIGMGNKDQKIQHLQMLGMVQAQGMEIGIATPDNIFNAATELAKQLGFKSPDKFFTDPSKNPQQDKPDPEQLKAQAQMQVEQAKIQANAQLKQMELQHNAQLDQAKRDHELQLETARMQMQAQVDANRQQVEADQKTLQSRQQAELDAIKDQQKTQQLAMQLDFDRWKAELDAETRIAVAQISQQTTLSAAQVKASQDFEQTGPSNANA</sequence>
<reference evidence="3 4" key="1">
    <citation type="submission" date="2019-03" db="EMBL/GenBank/DDBJ databases">
        <title>Draft genome sequence of humic substances-degrading Pseudomonas kribbensis CHA-19 from forest soil.</title>
        <authorList>
            <person name="Kim D."/>
        </authorList>
    </citation>
    <scope>NUCLEOTIDE SEQUENCE [LARGE SCALE GENOMIC DNA]</scope>
    <source>
        <strain evidence="3 4">CHA-19</strain>
    </source>
</reference>
<keyword evidence="1" id="KW-0175">Coiled coil</keyword>
<protein>
    <recommendedName>
        <fullName evidence="5">Portal protein</fullName>
    </recommendedName>
</protein>
<name>A0A4Y8VMR6_9PSED</name>
<proteinExistence type="predicted"/>
<dbReference type="Pfam" id="PF23899">
    <property type="entry name" value="SU10_portal"/>
    <property type="match status" value="1"/>
</dbReference>
<dbReference type="RefSeq" id="WP_134826124.1">
    <property type="nucleotide sequence ID" value="NZ_SPDQ01000011.1"/>
</dbReference>
<dbReference type="Proteomes" id="UP000297555">
    <property type="component" value="Unassembled WGS sequence"/>
</dbReference>
<dbReference type="EMBL" id="SPDQ01000011">
    <property type="protein sequence ID" value="TFH81800.1"/>
    <property type="molecule type" value="Genomic_DNA"/>
</dbReference>
<evidence type="ECO:0008006" key="5">
    <source>
        <dbReference type="Google" id="ProtNLM"/>
    </source>
</evidence>
<feature type="region of interest" description="Disordered" evidence="2">
    <location>
        <begin position="603"/>
        <end position="623"/>
    </location>
</feature>
<dbReference type="AlphaFoldDB" id="A0A4Y8VMR6"/>
<evidence type="ECO:0000313" key="3">
    <source>
        <dbReference type="EMBL" id="TFH81800.1"/>
    </source>
</evidence>
<organism evidence="3 4">
    <name type="scientific">Pseudomonas kribbensis</name>
    <dbReference type="NCBI Taxonomy" id="1628086"/>
    <lineage>
        <taxon>Bacteria</taxon>
        <taxon>Pseudomonadati</taxon>
        <taxon>Pseudomonadota</taxon>
        <taxon>Gammaproteobacteria</taxon>
        <taxon>Pseudomonadales</taxon>
        <taxon>Pseudomonadaceae</taxon>
        <taxon>Pseudomonas</taxon>
    </lineage>
</organism>
<dbReference type="OrthoDB" id="5464900at2"/>
<evidence type="ECO:0000256" key="2">
    <source>
        <dbReference type="SAM" id="MobiDB-lite"/>
    </source>
</evidence>
<gene>
    <name evidence="3" type="ORF">E4J90_09485</name>
</gene>
<accession>A0A4Y8VMR6</accession>
<dbReference type="InterPro" id="IPR056909">
    <property type="entry name" value="SU10_portal"/>
</dbReference>
<comment type="caution">
    <text evidence="3">The sequence shown here is derived from an EMBL/GenBank/DDBJ whole genome shotgun (WGS) entry which is preliminary data.</text>
</comment>
<feature type="coiled-coil region" evidence="1">
    <location>
        <begin position="626"/>
        <end position="672"/>
    </location>
</feature>
<evidence type="ECO:0000313" key="4">
    <source>
        <dbReference type="Proteomes" id="UP000297555"/>
    </source>
</evidence>
<evidence type="ECO:0000256" key="1">
    <source>
        <dbReference type="SAM" id="Coils"/>
    </source>
</evidence>